<dbReference type="InterPro" id="IPR005162">
    <property type="entry name" value="Retrotrans_gag_dom"/>
</dbReference>
<evidence type="ECO:0000259" key="3">
    <source>
        <dbReference type="PROSITE" id="PS50158"/>
    </source>
</evidence>
<protein>
    <recommendedName>
        <fullName evidence="3">CCHC-type domain-containing protein</fullName>
    </recommendedName>
</protein>
<dbReference type="Gene3D" id="4.10.60.10">
    <property type="entry name" value="Zinc finger, CCHC-type"/>
    <property type="match status" value="1"/>
</dbReference>
<dbReference type="Pfam" id="PF03732">
    <property type="entry name" value="Retrotrans_gag"/>
    <property type="match status" value="1"/>
</dbReference>
<dbReference type="GO" id="GO:0003676">
    <property type="term" value="F:nucleic acid binding"/>
    <property type="evidence" value="ECO:0007669"/>
    <property type="project" value="InterPro"/>
</dbReference>
<feature type="domain" description="CCHC-type" evidence="3">
    <location>
        <begin position="338"/>
        <end position="354"/>
    </location>
</feature>
<dbReference type="InterPro" id="IPR036875">
    <property type="entry name" value="Znf_CCHC_sf"/>
</dbReference>
<dbReference type="SUPFAM" id="SSF57756">
    <property type="entry name" value="Retrovirus zinc finger-like domains"/>
    <property type="match status" value="1"/>
</dbReference>
<comment type="caution">
    <text evidence="4">The sequence shown here is derived from an EMBL/GenBank/DDBJ whole genome shotgun (WGS) entry which is preliminary data.</text>
</comment>
<dbReference type="EMBL" id="SIDB01000012">
    <property type="protein sequence ID" value="KAI3424685.1"/>
    <property type="molecule type" value="Genomic_DNA"/>
</dbReference>
<evidence type="ECO:0000256" key="1">
    <source>
        <dbReference type="PROSITE-ProRule" id="PRU00047"/>
    </source>
</evidence>
<keyword evidence="5" id="KW-1185">Reference proteome</keyword>
<dbReference type="GO" id="GO:0008270">
    <property type="term" value="F:zinc ion binding"/>
    <property type="evidence" value="ECO:0007669"/>
    <property type="project" value="UniProtKB-KW"/>
</dbReference>
<dbReference type="InterPro" id="IPR032567">
    <property type="entry name" value="RTL1-rel"/>
</dbReference>
<accession>A0A9D4TG10</accession>
<proteinExistence type="predicted"/>
<dbReference type="PANTHER" id="PTHR15503:SF22">
    <property type="entry name" value="TRANSPOSON TY3-I GAG POLYPROTEIN"/>
    <property type="match status" value="1"/>
</dbReference>
<evidence type="ECO:0000313" key="5">
    <source>
        <dbReference type="Proteomes" id="UP001055712"/>
    </source>
</evidence>
<sequence>MDPQAAAAQTAEAAAAALHAATAAAAAAQETAAQRAATAELQAATAELQAASGTAAQEAAAAAQAATAAAQRTAAAQESLKAEVRQMVAAQLAQARNAPAPAPRAPKLPPPEIFTGASSERGNVDQWLFLVETYLTTNGFVDPKVQVATAAAYLRGPALAWWRNCVQTDTKPATLAEFGITLKANFQPINSIEAARDRLANMRQTGTVRSFATALRNAALEIPNIQDDEVTDRFIRGLKPATQREVRMRTPVSFAHAAEMAERFDSMMYHHSRRPTPFASAPGPQPMELGAVMHNRQPTNRGSWDRSAPPSERSNNRTQLDRPKLTPELRQQLLRDGKCFYCRKTGHLAIRCPERRQNPPQH</sequence>
<gene>
    <name evidence="4" type="ORF">D9Q98_008075</name>
</gene>
<dbReference type="Proteomes" id="UP001055712">
    <property type="component" value="Unassembled WGS sequence"/>
</dbReference>
<dbReference type="OrthoDB" id="1751327at2759"/>
<keyword evidence="1" id="KW-0862">Zinc</keyword>
<dbReference type="SMART" id="SM00343">
    <property type="entry name" value="ZnF_C2HC"/>
    <property type="match status" value="1"/>
</dbReference>
<reference evidence="4" key="2">
    <citation type="submission" date="2020-11" db="EMBL/GenBank/DDBJ databases">
        <authorList>
            <person name="Cecchin M."/>
            <person name="Marcolungo L."/>
            <person name="Rossato M."/>
            <person name="Girolomoni L."/>
            <person name="Cosentino E."/>
            <person name="Cuine S."/>
            <person name="Li-Beisson Y."/>
            <person name="Delledonne M."/>
            <person name="Ballottari M."/>
        </authorList>
    </citation>
    <scope>NUCLEOTIDE SEQUENCE</scope>
    <source>
        <strain evidence="4">211/11P</strain>
        <tissue evidence="4">Whole cell</tissue>
    </source>
</reference>
<dbReference type="AlphaFoldDB" id="A0A9D4TG10"/>
<organism evidence="4 5">
    <name type="scientific">Chlorella vulgaris</name>
    <name type="common">Green alga</name>
    <dbReference type="NCBI Taxonomy" id="3077"/>
    <lineage>
        <taxon>Eukaryota</taxon>
        <taxon>Viridiplantae</taxon>
        <taxon>Chlorophyta</taxon>
        <taxon>core chlorophytes</taxon>
        <taxon>Trebouxiophyceae</taxon>
        <taxon>Chlorellales</taxon>
        <taxon>Chlorellaceae</taxon>
        <taxon>Chlorella clade</taxon>
        <taxon>Chlorella</taxon>
    </lineage>
</organism>
<keyword evidence="1" id="KW-0863">Zinc-finger</keyword>
<reference evidence="4" key="1">
    <citation type="journal article" date="2019" name="Plant J.">
        <title>Chlorella vulgaris genome assembly and annotation reveals the molecular basis for metabolic acclimation to high light conditions.</title>
        <authorList>
            <person name="Cecchin M."/>
            <person name="Marcolungo L."/>
            <person name="Rossato M."/>
            <person name="Girolomoni L."/>
            <person name="Cosentino E."/>
            <person name="Cuine S."/>
            <person name="Li-Beisson Y."/>
            <person name="Delledonne M."/>
            <person name="Ballottari M."/>
        </authorList>
    </citation>
    <scope>NUCLEOTIDE SEQUENCE</scope>
    <source>
        <strain evidence="4">211/11P</strain>
    </source>
</reference>
<keyword evidence="1" id="KW-0479">Metal-binding</keyword>
<dbReference type="PANTHER" id="PTHR15503">
    <property type="entry name" value="LDOC1 RELATED"/>
    <property type="match status" value="1"/>
</dbReference>
<dbReference type="PROSITE" id="PS50158">
    <property type="entry name" value="ZF_CCHC"/>
    <property type="match status" value="1"/>
</dbReference>
<feature type="region of interest" description="Disordered" evidence="2">
    <location>
        <begin position="295"/>
        <end position="327"/>
    </location>
</feature>
<evidence type="ECO:0000256" key="2">
    <source>
        <dbReference type="SAM" id="MobiDB-lite"/>
    </source>
</evidence>
<evidence type="ECO:0000313" key="4">
    <source>
        <dbReference type="EMBL" id="KAI3424685.1"/>
    </source>
</evidence>
<dbReference type="InterPro" id="IPR001878">
    <property type="entry name" value="Znf_CCHC"/>
</dbReference>
<name>A0A9D4TG10_CHLVU</name>